<protein>
    <submittedName>
        <fullName evidence="1">Uncharacterized protein</fullName>
    </submittedName>
</protein>
<name>A0AAW5K0M8_9BACT</name>
<organism evidence="1 2">
    <name type="scientific">Cloacibacillus evryensis</name>
    <dbReference type="NCBI Taxonomy" id="508460"/>
    <lineage>
        <taxon>Bacteria</taxon>
        <taxon>Thermotogati</taxon>
        <taxon>Synergistota</taxon>
        <taxon>Synergistia</taxon>
        <taxon>Synergistales</taxon>
        <taxon>Synergistaceae</taxon>
        <taxon>Cloacibacillus</taxon>
    </lineage>
</organism>
<dbReference type="AlphaFoldDB" id="A0AAW5K0M8"/>
<evidence type="ECO:0000313" key="1">
    <source>
        <dbReference type="EMBL" id="MCQ4814370.1"/>
    </source>
</evidence>
<accession>A0AAW5K0M8</accession>
<evidence type="ECO:0000313" key="2">
    <source>
        <dbReference type="Proteomes" id="UP001205919"/>
    </source>
</evidence>
<proteinExistence type="predicted"/>
<keyword evidence="2" id="KW-1185">Reference proteome</keyword>
<comment type="caution">
    <text evidence="1">The sequence shown here is derived from an EMBL/GenBank/DDBJ whole genome shotgun (WGS) entry which is preliminary data.</text>
</comment>
<dbReference type="EMBL" id="JANFYT010000014">
    <property type="protein sequence ID" value="MCQ4814370.1"/>
    <property type="molecule type" value="Genomic_DNA"/>
</dbReference>
<gene>
    <name evidence="1" type="ORF">NE630_08005</name>
</gene>
<dbReference type="Proteomes" id="UP001205919">
    <property type="component" value="Unassembled WGS sequence"/>
</dbReference>
<reference evidence="1 2" key="1">
    <citation type="submission" date="2022-06" db="EMBL/GenBank/DDBJ databases">
        <title>Isolation of gut microbiota from human fecal samples.</title>
        <authorList>
            <person name="Pamer E.G."/>
            <person name="Barat B."/>
            <person name="Waligurski E."/>
            <person name="Medina S."/>
            <person name="Paddock L."/>
            <person name="Mostad J."/>
        </authorList>
    </citation>
    <scope>NUCLEOTIDE SEQUENCE [LARGE SCALE GENOMIC DNA]</scope>
    <source>
        <strain evidence="1 2">DFI.9.90</strain>
    </source>
</reference>
<sequence length="260" mass="30160">MAEKHKSFDEFYYRTKDENQDLVDLVDYVENNKNKLGNYEGKIFCPECKTAELYFVHKTSKVRAHLRRCPTSNHEDGCTYNYQYAPRKVARELINSLTYPEIQDKLDSMINMLCKELGKKKGLMGAGTAISTKDNPMLIPVPKDEGNIIKALRRKKLNAWVDEEEKNELFVFYGQAKLAVEEKKSEKEGREPFTYYCLNVYNQNKAGKPVFRTSLYRGKMKDDVSTDDLYYIAIIGQVGTRGWKIDMVNTNAVKYCKCEE</sequence>
<dbReference type="RefSeq" id="WP_008711821.1">
    <property type="nucleotide sequence ID" value="NZ_CABKQM010000008.1"/>
</dbReference>